<organism evidence="3 4">
    <name type="scientific">Dasania phycosphaerae</name>
    <dbReference type="NCBI Taxonomy" id="2950436"/>
    <lineage>
        <taxon>Bacteria</taxon>
        <taxon>Pseudomonadati</taxon>
        <taxon>Pseudomonadota</taxon>
        <taxon>Gammaproteobacteria</taxon>
        <taxon>Cellvibrionales</taxon>
        <taxon>Spongiibacteraceae</taxon>
        <taxon>Dasania</taxon>
    </lineage>
</organism>
<feature type="domain" description="Aldehyde dehydrogenase" evidence="2">
    <location>
        <begin position="4"/>
        <end position="262"/>
    </location>
</feature>
<dbReference type="AlphaFoldDB" id="A0A9J6RJZ9"/>
<dbReference type="EMBL" id="JAPTGG010000003">
    <property type="protein sequence ID" value="MCZ0864519.1"/>
    <property type="molecule type" value="Genomic_DNA"/>
</dbReference>
<dbReference type="InterPro" id="IPR015590">
    <property type="entry name" value="Aldehyde_DH_dom"/>
</dbReference>
<evidence type="ECO:0000259" key="2">
    <source>
        <dbReference type="Pfam" id="PF00171"/>
    </source>
</evidence>
<evidence type="ECO:0000313" key="4">
    <source>
        <dbReference type="Proteomes" id="UP001069090"/>
    </source>
</evidence>
<reference evidence="3 4" key="1">
    <citation type="submission" date="2022-12" db="EMBL/GenBank/DDBJ databases">
        <title>Dasania phycosphaerae sp. nov., isolated from particulate material of the south coast of Korea.</title>
        <authorList>
            <person name="Jiang Y."/>
        </authorList>
    </citation>
    <scope>NUCLEOTIDE SEQUENCE [LARGE SCALE GENOMIC DNA]</scope>
    <source>
        <strain evidence="3 4">GY-19</strain>
    </source>
</reference>
<sequence>MSQTITEMLDKARIALQGIEHYTQEQIDALVRAVGKVVFDNAEELAIDTYEETEMGNIKDKTLKNQGKSRNVWNYLKGKKSVGIIEPKDAQGIITIAKPVGVVGAVIPTTSPVMTIMCNAMFALKGANSLIVAPHPRAKKTTLKAANMINAELKKLGAPDNLIQCIAEPSLPLTNELMSSVDVLVATGGPAMVAAAYSSGKPSFGVGAGNVQTIFDDNIDYQQAAGKVITGRAFDNGIICSGDQTVIAPRKDFDKVIAAFKANGAFYIDDQNTVDKFRNVIFENGYNTKEVVGQSVQTIAKLAGVDVPEDTRVIMLKSNGAADDVLRSEKMCPVLAAFEYDTLDEAIAIARANLEIKGKGHTCAIHSSSEQNIAKIGLSLPVSRVAVNEPGSLSVGGSLKNGFIPTGTLGCGSWGNNSISENFNYKHMINTQRIGFTQEDKYVPSDEEIWG</sequence>
<evidence type="ECO:0000313" key="3">
    <source>
        <dbReference type="EMBL" id="MCZ0864519.1"/>
    </source>
</evidence>
<protein>
    <submittedName>
        <fullName evidence="3">Aldehyde dehydrogenase family protein</fullName>
    </submittedName>
</protein>
<dbReference type="PANTHER" id="PTHR11699">
    <property type="entry name" value="ALDEHYDE DEHYDROGENASE-RELATED"/>
    <property type="match status" value="1"/>
</dbReference>
<keyword evidence="4" id="KW-1185">Reference proteome</keyword>
<comment type="caution">
    <text evidence="3">The sequence shown here is derived from an EMBL/GenBank/DDBJ whole genome shotgun (WGS) entry which is preliminary data.</text>
</comment>
<gene>
    <name evidence="3" type="ORF">O0V09_04870</name>
</gene>
<accession>A0A9J6RJZ9</accession>
<dbReference type="Proteomes" id="UP001069090">
    <property type="component" value="Unassembled WGS sequence"/>
</dbReference>
<evidence type="ECO:0000256" key="1">
    <source>
        <dbReference type="ARBA" id="ARBA00023002"/>
    </source>
</evidence>
<dbReference type="InterPro" id="IPR016161">
    <property type="entry name" value="Ald_DH/histidinol_DH"/>
</dbReference>
<dbReference type="InterPro" id="IPR016162">
    <property type="entry name" value="Ald_DH_N"/>
</dbReference>
<dbReference type="GO" id="GO:0016620">
    <property type="term" value="F:oxidoreductase activity, acting on the aldehyde or oxo group of donors, NAD or NADP as acceptor"/>
    <property type="evidence" value="ECO:0007669"/>
    <property type="project" value="InterPro"/>
</dbReference>
<dbReference type="Pfam" id="PF00171">
    <property type="entry name" value="Aldedh"/>
    <property type="match status" value="1"/>
</dbReference>
<name>A0A9J6RJZ9_9GAMM</name>
<dbReference type="InterPro" id="IPR016163">
    <property type="entry name" value="Ald_DH_C"/>
</dbReference>
<proteinExistence type="predicted"/>
<dbReference type="RefSeq" id="WP_258330674.1">
    <property type="nucleotide sequence ID" value="NZ_JAPTGG010000003.1"/>
</dbReference>
<dbReference type="Gene3D" id="3.40.309.10">
    <property type="entry name" value="Aldehyde Dehydrogenase, Chain A, domain 2"/>
    <property type="match status" value="1"/>
</dbReference>
<dbReference type="CDD" id="cd07122">
    <property type="entry name" value="ALDH_F20_ACDH"/>
    <property type="match status" value="1"/>
</dbReference>
<keyword evidence="1" id="KW-0560">Oxidoreductase</keyword>
<dbReference type="SUPFAM" id="SSF53720">
    <property type="entry name" value="ALDH-like"/>
    <property type="match status" value="1"/>
</dbReference>
<dbReference type="Gene3D" id="3.40.605.10">
    <property type="entry name" value="Aldehyde Dehydrogenase, Chain A, domain 1"/>
    <property type="match status" value="1"/>
</dbReference>